<accession>C7J850</accession>
<gene>
    <name evidence="1" type="ordered locus">Os11g0267600</name>
</gene>
<organism evidence="1 2">
    <name type="scientific">Oryza sativa subsp. japonica</name>
    <name type="common">Rice</name>
    <dbReference type="NCBI Taxonomy" id="39947"/>
    <lineage>
        <taxon>Eukaryota</taxon>
        <taxon>Viridiplantae</taxon>
        <taxon>Streptophyta</taxon>
        <taxon>Embryophyta</taxon>
        <taxon>Tracheophyta</taxon>
        <taxon>Spermatophyta</taxon>
        <taxon>Magnoliopsida</taxon>
        <taxon>Liliopsida</taxon>
        <taxon>Poales</taxon>
        <taxon>Poaceae</taxon>
        <taxon>BOP clade</taxon>
        <taxon>Oryzoideae</taxon>
        <taxon>Oryzeae</taxon>
        <taxon>Oryzinae</taxon>
        <taxon>Oryza</taxon>
        <taxon>Oryza sativa</taxon>
    </lineage>
</organism>
<reference evidence="1 2" key="1">
    <citation type="journal article" date="2005" name="Nature">
        <title>The map-based sequence of the rice genome.</title>
        <authorList>
            <consortium name="International rice genome sequencing project (IRGSP)"/>
            <person name="Matsumoto T."/>
            <person name="Wu J."/>
            <person name="Kanamori H."/>
            <person name="Katayose Y."/>
            <person name="Fujisawa M."/>
            <person name="Namiki N."/>
            <person name="Mizuno H."/>
            <person name="Yamamoto K."/>
            <person name="Antonio B.A."/>
            <person name="Baba T."/>
            <person name="Sakata K."/>
            <person name="Nagamura Y."/>
            <person name="Aoki H."/>
            <person name="Arikawa K."/>
            <person name="Arita K."/>
            <person name="Bito T."/>
            <person name="Chiden Y."/>
            <person name="Fujitsuka N."/>
            <person name="Fukunaka R."/>
            <person name="Hamada M."/>
            <person name="Harada C."/>
            <person name="Hayashi A."/>
            <person name="Hijishita S."/>
            <person name="Honda M."/>
            <person name="Hosokawa S."/>
            <person name="Ichikawa Y."/>
            <person name="Idonuma A."/>
            <person name="Iijima M."/>
            <person name="Ikeda M."/>
            <person name="Ikeno M."/>
            <person name="Ito K."/>
            <person name="Ito S."/>
            <person name="Ito T."/>
            <person name="Ito Y."/>
            <person name="Ito Y."/>
            <person name="Iwabuchi A."/>
            <person name="Kamiya K."/>
            <person name="Karasawa W."/>
            <person name="Kurita K."/>
            <person name="Katagiri S."/>
            <person name="Kikuta A."/>
            <person name="Kobayashi H."/>
            <person name="Kobayashi N."/>
            <person name="Machita K."/>
            <person name="Maehara T."/>
            <person name="Masukawa M."/>
            <person name="Mizubayashi T."/>
            <person name="Mukai Y."/>
            <person name="Nagasaki H."/>
            <person name="Nagata Y."/>
            <person name="Naito S."/>
            <person name="Nakashima M."/>
            <person name="Nakama Y."/>
            <person name="Nakamichi Y."/>
            <person name="Nakamura M."/>
            <person name="Meguro A."/>
            <person name="Negishi M."/>
            <person name="Ohta I."/>
            <person name="Ohta T."/>
            <person name="Okamoto M."/>
            <person name="Ono N."/>
            <person name="Saji S."/>
            <person name="Sakaguchi M."/>
            <person name="Sakai K."/>
            <person name="Shibata M."/>
            <person name="Shimokawa T."/>
            <person name="Song J."/>
            <person name="Takazaki Y."/>
            <person name="Terasawa K."/>
            <person name="Tsugane M."/>
            <person name="Tsuji K."/>
            <person name="Ueda S."/>
            <person name="Waki K."/>
            <person name="Yamagata H."/>
            <person name="Yamamoto M."/>
            <person name="Yamamoto S."/>
            <person name="Yamane H."/>
            <person name="Yoshiki S."/>
            <person name="Yoshihara R."/>
            <person name="Yukawa K."/>
            <person name="Zhong H."/>
            <person name="Yano M."/>
            <person name="Yuan Q."/>
            <person name="Ouyang S."/>
            <person name="Liu J."/>
            <person name="Jones K.M."/>
            <person name="Gansberger K."/>
            <person name="Moffat K."/>
            <person name="Hill J."/>
            <person name="Bera J."/>
            <person name="Fadrosh D."/>
            <person name="Jin S."/>
            <person name="Johri S."/>
            <person name="Kim M."/>
            <person name="Overton L."/>
            <person name="Reardon M."/>
            <person name="Tsitrin T."/>
            <person name="Vuong H."/>
            <person name="Weaver B."/>
            <person name="Ciecko A."/>
            <person name="Tallon L."/>
            <person name="Jackson J."/>
            <person name="Pai G."/>
            <person name="Aken S.V."/>
            <person name="Utterback T."/>
            <person name="Reidmuller S."/>
            <person name="Feldblyum T."/>
            <person name="Hsiao J."/>
            <person name="Zismann V."/>
            <person name="Iobst S."/>
            <person name="de Vazeille A.R."/>
            <person name="Buell C.R."/>
            <person name="Ying K."/>
            <person name="Li Y."/>
            <person name="Lu T."/>
            <person name="Huang Y."/>
            <person name="Zhao Q."/>
            <person name="Feng Q."/>
            <person name="Zhang L."/>
            <person name="Zhu J."/>
            <person name="Weng Q."/>
            <person name="Mu J."/>
            <person name="Lu Y."/>
            <person name="Fan D."/>
            <person name="Liu Y."/>
            <person name="Guan J."/>
            <person name="Zhang Y."/>
            <person name="Yu S."/>
            <person name="Liu X."/>
            <person name="Zhang Y."/>
            <person name="Hong G."/>
            <person name="Han B."/>
            <person name="Choisne N."/>
            <person name="Demange N."/>
            <person name="Orjeda G."/>
            <person name="Samain S."/>
            <person name="Cattolico L."/>
            <person name="Pelletier E."/>
            <person name="Couloux A."/>
            <person name="Segurens B."/>
            <person name="Wincker P."/>
            <person name="D'Hont A."/>
            <person name="Scarpelli C."/>
            <person name="Weissenbach J."/>
            <person name="Salanoubat M."/>
            <person name="Quetier F."/>
            <person name="Yu Y."/>
            <person name="Kim H.R."/>
            <person name="Rambo T."/>
            <person name="Currie J."/>
            <person name="Collura K."/>
            <person name="Luo M."/>
            <person name="Yang T."/>
            <person name="Ammiraju J.S.S."/>
            <person name="Engler F."/>
            <person name="Soderlund C."/>
            <person name="Wing R.A."/>
            <person name="Palmer L.E."/>
            <person name="de la Bastide M."/>
            <person name="Spiegel L."/>
            <person name="Nascimento L."/>
            <person name="Zutavern T."/>
            <person name="O'Shaughnessy A."/>
            <person name="Dike S."/>
            <person name="Dedhia N."/>
            <person name="Preston R."/>
            <person name="Balija V."/>
            <person name="McCombie W.R."/>
            <person name="Chow T."/>
            <person name="Chen H."/>
            <person name="Chung M."/>
            <person name="Chen C."/>
            <person name="Shaw J."/>
            <person name="Wu H."/>
            <person name="Hsiao K."/>
            <person name="Chao Y."/>
            <person name="Chu M."/>
            <person name="Cheng C."/>
            <person name="Hour A."/>
            <person name="Lee P."/>
            <person name="Lin S."/>
            <person name="Lin Y."/>
            <person name="Liou J."/>
            <person name="Liu S."/>
            <person name="Hsing Y."/>
            <person name="Raghuvanshi S."/>
            <person name="Mohanty A."/>
            <person name="Bharti A.K."/>
            <person name="Gaur A."/>
            <person name="Gupta V."/>
            <person name="Kumar D."/>
            <person name="Ravi V."/>
            <person name="Vij S."/>
            <person name="Kapur A."/>
            <person name="Khurana P."/>
            <person name="Khurana P."/>
            <person name="Khurana J.P."/>
            <person name="Tyagi A.K."/>
            <person name="Gaikwad K."/>
            <person name="Singh A."/>
            <person name="Dalal V."/>
            <person name="Srivastava S."/>
            <person name="Dixit A."/>
            <person name="Pal A.K."/>
            <person name="Ghazi I.A."/>
            <person name="Yadav M."/>
            <person name="Pandit A."/>
            <person name="Bhargava A."/>
            <person name="Sureshbabu K."/>
            <person name="Batra K."/>
            <person name="Sharma T.R."/>
            <person name="Mohapatra T."/>
            <person name="Singh N.K."/>
            <person name="Messing J."/>
            <person name="Nelson A.B."/>
            <person name="Fuks G."/>
            <person name="Kavchok S."/>
            <person name="Keizer G."/>
            <person name="Linton E."/>
            <person name="Llaca V."/>
            <person name="Song R."/>
            <person name="Tanyolac B."/>
            <person name="Young S."/>
            <person name="Ho-Il K."/>
            <person name="Hahn J.H."/>
            <person name="Sangsakoo G."/>
            <person name="Vanavichit A."/>
            <person name="de Mattos Luiz.A.T."/>
            <person name="Zimmer P.D."/>
            <person name="Malone G."/>
            <person name="Dellagostin O."/>
            <person name="de Oliveira A.C."/>
            <person name="Bevan M."/>
            <person name="Bancroft I."/>
            <person name="Minx P."/>
            <person name="Cordum H."/>
            <person name="Wilson R."/>
            <person name="Cheng Z."/>
            <person name="Jin W."/>
            <person name="Jiang J."/>
            <person name="Leong S.A."/>
            <person name="Iwama H."/>
            <person name="Gojobori T."/>
            <person name="Itoh T."/>
            <person name="Niimura Y."/>
            <person name="Fujii Y."/>
            <person name="Habara T."/>
            <person name="Sakai H."/>
            <person name="Sato Y."/>
            <person name="Wilson G."/>
            <person name="Kumar K."/>
            <person name="McCouch S."/>
            <person name="Juretic N."/>
            <person name="Hoen D."/>
            <person name="Wright S."/>
            <person name="Bruskiewich R."/>
            <person name="Bureau T."/>
            <person name="Miyao A."/>
            <person name="Hirochika H."/>
            <person name="Nishikawa T."/>
            <person name="Kadowaki K."/>
            <person name="Sugiura M."/>
            <person name="Burr B."/>
            <person name="Sasaki T."/>
        </authorList>
    </citation>
    <scope>NUCLEOTIDE SEQUENCE [LARGE SCALE GENOMIC DNA]</scope>
    <source>
        <strain evidence="2">cv. Nipponbare</strain>
    </source>
</reference>
<proteinExistence type="predicted"/>
<evidence type="ECO:0000313" key="1">
    <source>
        <dbReference type="EMBL" id="BAH95202.1"/>
    </source>
</evidence>
<dbReference type="AlphaFoldDB" id="C7J850"/>
<dbReference type="Proteomes" id="UP000000763">
    <property type="component" value="Chromosome 11"/>
</dbReference>
<reference evidence="2" key="2">
    <citation type="journal article" date="2008" name="Nucleic Acids Res.">
        <title>The rice annotation project database (RAP-DB): 2008 update.</title>
        <authorList>
            <consortium name="The rice annotation project (RAP)"/>
        </authorList>
    </citation>
    <scope>GENOME REANNOTATION</scope>
    <source>
        <strain evidence="2">cv. Nipponbare</strain>
    </source>
</reference>
<dbReference type="KEGG" id="dosa:Os11g0267600"/>
<name>C7J850_ORYSJ</name>
<protein>
    <submittedName>
        <fullName evidence="1">Os11g0267600 protein</fullName>
    </submittedName>
</protein>
<sequence length="84" mass="9673">MRDRKEQRLEPELPLAPLLLELEMARLELEPEPVCHLLLNSQSRQYEECNLKTVVLQNSDNAGSSAHESGNLSIKHLQIQNHLY</sequence>
<dbReference type="EMBL" id="AP008217">
    <property type="protein sequence ID" value="BAH95202.1"/>
    <property type="molecule type" value="Genomic_DNA"/>
</dbReference>
<evidence type="ECO:0000313" key="2">
    <source>
        <dbReference type="Proteomes" id="UP000000763"/>
    </source>
</evidence>